<dbReference type="PANTHER" id="PTHR12526">
    <property type="entry name" value="GLYCOSYLTRANSFERASE"/>
    <property type="match status" value="1"/>
</dbReference>
<dbReference type="InterPro" id="IPR028098">
    <property type="entry name" value="Glyco_trans_4-like_N"/>
</dbReference>
<evidence type="ECO:0000313" key="3">
    <source>
        <dbReference type="EMBL" id="OSM00036.1"/>
    </source>
</evidence>
<evidence type="ECO:0000313" key="4">
    <source>
        <dbReference type="Proteomes" id="UP000194003"/>
    </source>
</evidence>
<dbReference type="GO" id="GO:0016740">
    <property type="term" value="F:transferase activity"/>
    <property type="evidence" value="ECO:0007669"/>
    <property type="project" value="UniProtKB-KW"/>
</dbReference>
<dbReference type="Gene3D" id="3.40.50.2000">
    <property type="entry name" value="Glycogen Phosphorylase B"/>
    <property type="match status" value="2"/>
</dbReference>
<dbReference type="Pfam" id="PF13439">
    <property type="entry name" value="Glyco_transf_4"/>
    <property type="match status" value="1"/>
</dbReference>
<dbReference type="OrthoDB" id="9790710at2"/>
<dbReference type="EMBL" id="LVJN01000021">
    <property type="protein sequence ID" value="OSM00036.1"/>
    <property type="molecule type" value="Genomic_DNA"/>
</dbReference>
<dbReference type="RefSeq" id="WP_085446242.1">
    <property type="nucleotide sequence ID" value="NZ_LVJN01000021.1"/>
</dbReference>
<feature type="domain" description="Glycosyltransferase subfamily 4-like N-terminal" evidence="2">
    <location>
        <begin position="74"/>
        <end position="185"/>
    </location>
</feature>
<comment type="caution">
    <text evidence="3">The sequence shown here is derived from an EMBL/GenBank/DDBJ whole genome shotgun (WGS) entry which is preliminary data.</text>
</comment>
<organism evidence="3 4">
    <name type="scientific">Magnetofaba australis IT-1</name>
    <dbReference type="NCBI Taxonomy" id="1434232"/>
    <lineage>
        <taxon>Bacteria</taxon>
        <taxon>Pseudomonadati</taxon>
        <taxon>Pseudomonadota</taxon>
        <taxon>Magnetococcia</taxon>
        <taxon>Magnetococcales</taxon>
        <taxon>Magnetococcaceae</taxon>
        <taxon>Magnetofaba</taxon>
    </lineage>
</organism>
<keyword evidence="3" id="KW-0808">Transferase</keyword>
<evidence type="ECO:0000259" key="1">
    <source>
        <dbReference type="Pfam" id="PF00534"/>
    </source>
</evidence>
<gene>
    <name evidence="3" type="ORF">MAIT1_00444</name>
</gene>
<dbReference type="CDD" id="cd03801">
    <property type="entry name" value="GT4_PimA-like"/>
    <property type="match status" value="1"/>
</dbReference>
<dbReference type="Pfam" id="PF00534">
    <property type="entry name" value="Glycos_transf_1"/>
    <property type="match status" value="1"/>
</dbReference>
<protein>
    <submittedName>
        <fullName evidence="3">Putative group 1 glycosyl transferase</fullName>
    </submittedName>
</protein>
<dbReference type="STRING" id="1434232.MAIT1_00444"/>
<sequence length="388" mass="44120">MFQKIAYVIGLELNNNRRAHAVQIMKNAQAWANAAQSFEFVVNVFPATWRAGLDPEQLAQFYGLQRPFPMRAFPFYHWEYERHGWLMPVFYHVASWYCRLRGFDLIFSRNYNFPRYAIARGIPTIMEGHNVPAREPERSNFLRATQDPRMLGVVTISQPLADGMIAAGVPAHKMIVEPDGVDLERFANPLDRRAAREKLGLNPARPLAVYCGHLYEKRGVEEIFEAAKRLPHVDFLLVGGMDSDLAKRRREIEHLKLENVLFSGFVENGRIPDYLWAADVLLMPYSREGATAEWMSPMKMFEYMAAGRVILSSDLPALRTVLRHGENAWLVAPDSGPALAEGMAALLDDSALAQRLAAKALEEIPQYAWQARVARILAFAKEQARQHL</sequence>
<reference evidence="3 4" key="1">
    <citation type="journal article" date="2016" name="BMC Genomics">
        <title>Combined genomic and structural analyses of a cultured magnetotactic bacterium reveals its niche adaptation to a dynamic environment.</title>
        <authorList>
            <person name="Araujo A.C."/>
            <person name="Morillo V."/>
            <person name="Cypriano J."/>
            <person name="Teixeira L.C."/>
            <person name="Leao P."/>
            <person name="Lyra S."/>
            <person name="Almeida L.G."/>
            <person name="Bazylinski D.A."/>
            <person name="Vasconcellos A.T."/>
            <person name="Abreu F."/>
            <person name="Lins U."/>
        </authorList>
    </citation>
    <scope>NUCLEOTIDE SEQUENCE [LARGE SCALE GENOMIC DNA]</scope>
    <source>
        <strain evidence="3 4">IT-1</strain>
    </source>
</reference>
<dbReference type="PANTHER" id="PTHR12526:SF622">
    <property type="entry name" value="GLYCOSYLTRANSFERASE (GROUP I)"/>
    <property type="match status" value="1"/>
</dbReference>
<dbReference type="SUPFAM" id="SSF53756">
    <property type="entry name" value="UDP-Glycosyltransferase/glycogen phosphorylase"/>
    <property type="match status" value="1"/>
</dbReference>
<feature type="domain" description="Glycosyl transferase family 1" evidence="1">
    <location>
        <begin position="191"/>
        <end position="360"/>
    </location>
</feature>
<name>A0A1Y2JYS4_9PROT</name>
<dbReference type="Proteomes" id="UP000194003">
    <property type="component" value="Unassembled WGS sequence"/>
</dbReference>
<proteinExistence type="predicted"/>
<dbReference type="InterPro" id="IPR001296">
    <property type="entry name" value="Glyco_trans_1"/>
</dbReference>
<accession>A0A1Y2JYS4</accession>
<keyword evidence="4" id="KW-1185">Reference proteome</keyword>
<dbReference type="AlphaFoldDB" id="A0A1Y2JYS4"/>
<evidence type="ECO:0000259" key="2">
    <source>
        <dbReference type="Pfam" id="PF13439"/>
    </source>
</evidence>